<dbReference type="AlphaFoldDB" id="A0A165LV19"/>
<keyword evidence="1" id="KW-0812">Transmembrane</keyword>
<dbReference type="InterPro" id="IPR001173">
    <property type="entry name" value="Glyco_trans_2-like"/>
</dbReference>
<name>A0A165LV19_PELLU</name>
<organism evidence="3 4">
    <name type="scientific">Pelodictyon luteolum</name>
    <dbReference type="NCBI Taxonomy" id="1100"/>
    <lineage>
        <taxon>Bacteria</taxon>
        <taxon>Pseudomonadati</taxon>
        <taxon>Chlorobiota</taxon>
        <taxon>Chlorobiia</taxon>
        <taxon>Chlorobiales</taxon>
        <taxon>Chlorobiaceae</taxon>
        <taxon>Chlorobium/Pelodictyon group</taxon>
        <taxon>Pelodictyon</taxon>
    </lineage>
</organism>
<feature type="transmembrane region" description="Helical" evidence="1">
    <location>
        <begin position="260"/>
        <end position="279"/>
    </location>
</feature>
<keyword evidence="3" id="KW-0378">Hydrolase</keyword>
<dbReference type="Proteomes" id="UP000076481">
    <property type="component" value="Unassembled WGS sequence"/>
</dbReference>
<evidence type="ECO:0000313" key="3">
    <source>
        <dbReference type="EMBL" id="KZK74465.1"/>
    </source>
</evidence>
<reference evidence="3 4" key="1">
    <citation type="submission" date="2016-03" db="EMBL/GenBank/DDBJ databases">
        <title>Speciation and ecological success in dimly lit waters: horizontal gene transfer in a green sulfur bacteria bloom unveiled by metagenomic assembly.</title>
        <authorList>
            <person name="Llorens-Mares T."/>
            <person name="Liu Z."/>
            <person name="Allen L.Z."/>
            <person name="Rusch D.B."/>
            <person name="Craig M.T."/>
            <person name="Dupont C.L."/>
            <person name="Bryant D.A."/>
            <person name="Casamayor E.O."/>
        </authorList>
    </citation>
    <scope>NUCLEOTIDE SEQUENCE [LARGE SCALE GENOMIC DNA]</scope>
    <source>
        <strain evidence="3">CIII</strain>
    </source>
</reference>
<dbReference type="PANTHER" id="PTHR43646:SF6">
    <property type="entry name" value="PRE-MYCOFACTOCIN GLYCOSYLTRANSFERASE"/>
    <property type="match status" value="1"/>
</dbReference>
<feature type="transmembrane region" description="Helical" evidence="1">
    <location>
        <begin position="285"/>
        <end position="305"/>
    </location>
</feature>
<keyword evidence="1" id="KW-0472">Membrane</keyword>
<feature type="domain" description="Glycosyltransferase 2-like" evidence="2">
    <location>
        <begin position="33"/>
        <end position="147"/>
    </location>
</feature>
<accession>A0A165LV19</accession>
<evidence type="ECO:0000313" key="4">
    <source>
        <dbReference type="Proteomes" id="UP000076481"/>
    </source>
</evidence>
<evidence type="ECO:0000259" key="2">
    <source>
        <dbReference type="Pfam" id="PF00535"/>
    </source>
</evidence>
<dbReference type="EMBL" id="LVWG01000025">
    <property type="protein sequence ID" value="KZK74465.1"/>
    <property type="molecule type" value="Genomic_DNA"/>
</dbReference>
<dbReference type="RefSeq" id="WP_303681395.1">
    <property type="nucleotide sequence ID" value="NZ_LVWG01000025.1"/>
</dbReference>
<evidence type="ECO:0000256" key="1">
    <source>
        <dbReference type="SAM" id="Phobius"/>
    </source>
</evidence>
<dbReference type="GO" id="GO:0016787">
    <property type="term" value="F:hydrolase activity"/>
    <property type="evidence" value="ECO:0007669"/>
    <property type="project" value="UniProtKB-KW"/>
</dbReference>
<dbReference type="Pfam" id="PF00535">
    <property type="entry name" value="Glycos_transf_2"/>
    <property type="match status" value="1"/>
</dbReference>
<dbReference type="Gene3D" id="3.90.550.10">
    <property type="entry name" value="Spore Coat Polysaccharide Biosynthesis Protein SpsA, Chain A"/>
    <property type="match status" value="1"/>
</dbReference>
<comment type="caution">
    <text evidence="3">The sequence shown here is derived from an EMBL/GenBank/DDBJ whole genome shotgun (WGS) entry which is preliminary data.</text>
</comment>
<dbReference type="SUPFAM" id="SSF53448">
    <property type="entry name" value="Nucleotide-diphospho-sugar transferases"/>
    <property type="match status" value="1"/>
</dbReference>
<proteinExistence type="predicted"/>
<dbReference type="PANTHER" id="PTHR43646">
    <property type="entry name" value="GLYCOSYLTRANSFERASE"/>
    <property type="match status" value="1"/>
</dbReference>
<gene>
    <name evidence="3" type="ORF">A3K90_06665</name>
</gene>
<protein>
    <submittedName>
        <fullName evidence="3">Glycosyl hydrolase</fullName>
    </submittedName>
</protein>
<sequence>MHKEPPAMTHLSDKTQAIENALPHIDCVLIGINSEKTVGRCIESIQAADYPTKRLHIYYVDGGSSDASITIAKQYEGVITIALRPVHPTPGLGRNAGWKTGSSPLIQFLDSDTILDPGWFSSAIKAIRPEKIGAVQGLLSELYPERSFYNWIGNLEWNGLKGECESFGGNVIVKRDALEMTGGYDEEMVGGEDPELSRRIIRAGWKVIQTGVPMAQHDLAMTRFKQYLRRTFRTGYAFAAVRERERSAGSRFWQYEYRKIIIKGGGFSFSLLLAIPLMAVGAPAASITALALAALGTALLLNPRIFKVGQFMREQQLARKEARSYAWHCSLVVLPQLAGVLRYHIGRIFNKPLRNRPARIASEISVQTP</sequence>
<dbReference type="InterPro" id="IPR029044">
    <property type="entry name" value="Nucleotide-diphossugar_trans"/>
</dbReference>
<keyword evidence="1" id="KW-1133">Transmembrane helix</keyword>